<keyword evidence="2" id="KW-1185">Reference proteome</keyword>
<proteinExistence type="predicted"/>
<organism evidence="1 2">
    <name type="scientific">Trametes coccinea (strain BRFM310)</name>
    <name type="common">Pycnoporus coccineus</name>
    <dbReference type="NCBI Taxonomy" id="1353009"/>
    <lineage>
        <taxon>Eukaryota</taxon>
        <taxon>Fungi</taxon>
        <taxon>Dikarya</taxon>
        <taxon>Basidiomycota</taxon>
        <taxon>Agaricomycotina</taxon>
        <taxon>Agaricomycetes</taxon>
        <taxon>Polyporales</taxon>
        <taxon>Polyporaceae</taxon>
        <taxon>Trametes</taxon>
    </lineage>
</organism>
<evidence type="ECO:0000313" key="2">
    <source>
        <dbReference type="Proteomes" id="UP000193067"/>
    </source>
</evidence>
<name>A0A1Y2J7X4_TRAC3</name>
<reference evidence="1 2" key="1">
    <citation type="journal article" date="2015" name="Biotechnol. Biofuels">
        <title>Enhanced degradation of softwood versus hardwood by the white-rot fungus Pycnoporus coccineus.</title>
        <authorList>
            <person name="Couturier M."/>
            <person name="Navarro D."/>
            <person name="Chevret D."/>
            <person name="Henrissat B."/>
            <person name="Piumi F."/>
            <person name="Ruiz-Duenas F.J."/>
            <person name="Martinez A.T."/>
            <person name="Grigoriev I.V."/>
            <person name="Riley R."/>
            <person name="Lipzen A."/>
            <person name="Berrin J.G."/>
            <person name="Master E.R."/>
            <person name="Rosso M.N."/>
        </authorList>
    </citation>
    <scope>NUCLEOTIDE SEQUENCE [LARGE SCALE GENOMIC DNA]</scope>
    <source>
        <strain evidence="1 2">BRFM310</strain>
    </source>
</reference>
<gene>
    <name evidence="1" type="ORF">PYCCODRAFT_11797</name>
</gene>
<protein>
    <submittedName>
        <fullName evidence="1">Uncharacterized protein</fullName>
    </submittedName>
</protein>
<dbReference type="AlphaFoldDB" id="A0A1Y2J7X4"/>
<dbReference type="EMBL" id="KZ084086">
    <property type="protein sequence ID" value="OSD08342.1"/>
    <property type="molecule type" value="Genomic_DNA"/>
</dbReference>
<accession>A0A1Y2J7X4</accession>
<sequence>MKFYHLSAASYGDDSVSWTARLSSAETRSSSGRSTVITSLFSCRECAFAFVLFFPSVESRSCSLKACTVAYRDSVHVTIAFQSIHSFTRRTLNRAQVPAVSTIYNNLSLHPASRVRSIWPLVARYREFAGDCGQSDAPVGLTVNAYWLSAQDAP</sequence>
<evidence type="ECO:0000313" key="1">
    <source>
        <dbReference type="EMBL" id="OSD08342.1"/>
    </source>
</evidence>
<dbReference type="Proteomes" id="UP000193067">
    <property type="component" value="Unassembled WGS sequence"/>
</dbReference>